<accession>A0A5J4W265</accession>
<dbReference type="EMBL" id="SNRW01003848">
    <property type="protein sequence ID" value="KAA6388792.1"/>
    <property type="molecule type" value="Genomic_DNA"/>
</dbReference>
<evidence type="ECO:0000313" key="2">
    <source>
        <dbReference type="Proteomes" id="UP000324800"/>
    </source>
</evidence>
<name>A0A5J4W265_9EUKA</name>
<comment type="caution">
    <text evidence="1">The sequence shown here is derived from an EMBL/GenBank/DDBJ whole genome shotgun (WGS) entry which is preliminary data.</text>
</comment>
<sequence>MQTKSESFSTGGSIENCLETMIKIVLELWNEQYVRKKILLAKLALFSKCRNLDPKSPKLMIKINGIKQGYKQPKQLFSLKITVFTNHGNNDPIILVHNSNTYK</sequence>
<organism evidence="1 2">
    <name type="scientific">Streblomastix strix</name>
    <dbReference type="NCBI Taxonomy" id="222440"/>
    <lineage>
        <taxon>Eukaryota</taxon>
        <taxon>Metamonada</taxon>
        <taxon>Preaxostyla</taxon>
        <taxon>Oxymonadida</taxon>
        <taxon>Streblomastigidae</taxon>
        <taxon>Streblomastix</taxon>
    </lineage>
</organism>
<evidence type="ECO:0000313" key="1">
    <source>
        <dbReference type="EMBL" id="KAA6388792.1"/>
    </source>
</evidence>
<dbReference type="Proteomes" id="UP000324800">
    <property type="component" value="Unassembled WGS sequence"/>
</dbReference>
<reference evidence="1 2" key="1">
    <citation type="submission" date="2019-03" db="EMBL/GenBank/DDBJ databases">
        <title>Single cell metagenomics reveals metabolic interactions within the superorganism composed of flagellate Streblomastix strix and complex community of Bacteroidetes bacteria on its surface.</title>
        <authorList>
            <person name="Treitli S.C."/>
            <person name="Kolisko M."/>
            <person name="Husnik F."/>
            <person name="Keeling P."/>
            <person name="Hampl V."/>
        </authorList>
    </citation>
    <scope>NUCLEOTIDE SEQUENCE [LARGE SCALE GENOMIC DNA]</scope>
    <source>
        <strain evidence="1">ST1C</strain>
    </source>
</reference>
<protein>
    <submittedName>
        <fullName evidence="1">Uncharacterized protein</fullName>
    </submittedName>
</protein>
<proteinExistence type="predicted"/>
<dbReference type="AlphaFoldDB" id="A0A5J4W265"/>
<gene>
    <name evidence="1" type="ORF">EZS28_015685</name>
</gene>